<dbReference type="Pfam" id="PF00931">
    <property type="entry name" value="NB-ARC"/>
    <property type="match status" value="1"/>
</dbReference>
<dbReference type="InterPro" id="IPR027417">
    <property type="entry name" value="P-loop_NTPase"/>
</dbReference>
<dbReference type="KEGG" id="jeh:EJN90_07235"/>
<feature type="domain" description="NB-ARC" evidence="1">
    <location>
        <begin position="4"/>
        <end position="58"/>
    </location>
</feature>
<evidence type="ECO:0000259" key="1">
    <source>
        <dbReference type="Pfam" id="PF00931"/>
    </source>
</evidence>
<sequence>MNKIMIIGSGGAGKSTLARQISEKLNIPVHHLDVYLWKPNWVMTTREEQIKIQNELVQNEAWIIDGNYDGTMEIRLQEADTIIFLDVPRQICLYRAFKRMIKYRDGSRPDMQEGNKEKFDFVFYRWIWNFPKKKRPALLQRLNQLAVEKEVLVLHTSKEVDQFLTEL</sequence>
<keyword evidence="3" id="KW-1185">Reference proteome</keyword>
<dbReference type="EMBL" id="CP034465">
    <property type="protein sequence ID" value="AZP04440.1"/>
    <property type="molecule type" value="Genomic_DNA"/>
</dbReference>
<dbReference type="PANTHER" id="PTHR37816">
    <property type="entry name" value="YALI0E33011P"/>
    <property type="match status" value="1"/>
</dbReference>
<dbReference type="AlphaFoldDB" id="A0A3S9HAN3"/>
<dbReference type="InterPro" id="IPR052922">
    <property type="entry name" value="Cytidylate_Kinase-2"/>
</dbReference>
<dbReference type="GO" id="GO:0043531">
    <property type="term" value="F:ADP binding"/>
    <property type="evidence" value="ECO:0007669"/>
    <property type="project" value="InterPro"/>
</dbReference>
<reference evidence="3" key="1">
    <citation type="submission" date="2018-12" db="EMBL/GenBank/DDBJ databases">
        <title>Complete genome sequencing of Jeotgalibaca sp. H21T32.</title>
        <authorList>
            <person name="Bae J.-W."/>
            <person name="Lee S.-Y."/>
        </authorList>
    </citation>
    <scope>NUCLEOTIDE SEQUENCE [LARGE SCALE GENOMIC DNA]</scope>
    <source>
        <strain evidence="3">H21T32</strain>
    </source>
</reference>
<dbReference type="Proteomes" id="UP000273326">
    <property type="component" value="Chromosome"/>
</dbReference>
<dbReference type="Gene3D" id="3.40.50.300">
    <property type="entry name" value="P-loop containing nucleotide triphosphate hydrolases"/>
    <property type="match status" value="1"/>
</dbReference>
<dbReference type="InterPro" id="IPR002182">
    <property type="entry name" value="NB-ARC"/>
</dbReference>
<organism evidence="2 3">
    <name type="scientific">Jeotgalibaca ciconiae</name>
    <dbReference type="NCBI Taxonomy" id="2496265"/>
    <lineage>
        <taxon>Bacteria</taxon>
        <taxon>Bacillati</taxon>
        <taxon>Bacillota</taxon>
        <taxon>Bacilli</taxon>
        <taxon>Lactobacillales</taxon>
        <taxon>Carnobacteriaceae</taxon>
        <taxon>Jeotgalibaca</taxon>
    </lineage>
</organism>
<evidence type="ECO:0000313" key="2">
    <source>
        <dbReference type="EMBL" id="AZP04440.1"/>
    </source>
</evidence>
<evidence type="ECO:0000313" key="3">
    <source>
        <dbReference type="Proteomes" id="UP000273326"/>
    </source>
</evidence>
<accession>A0A3S9HAN3</accession>
<protein>
    <submittedName>
        <fullName evidence="2">DNA topology modulation protein</fullName>
    </submittedName>
</protein>
<proteinExistence type="predicted"/>
<dbReference type="OrthoDB" id="1201990at2"/>
<dbReference type="NCBIfam" id="NF005994">
    <property type="entry name" value="PRK08118.1"/>
    <property type="match status" value="1"/>
</dbReference>
<name>A0A3S9HAN3_9LACT</name>
<gene>
    <name evidence="2" type="ORF">EJN90_07235</name>
</gene>
<dbReference type="PANTHER" id="PTHR37816:SF3">
    <property type="entry name" value="MODULATES DNA TOPOLOGY"/>
    <property type="match status" value="1"/>
</dbReference>
<dbReference type="SUPFAM" id="SSF52540">
    <property type="entry name" value="P-loop containing nucleoside triphosphate hydrolases"/>
    <property type="match status" value="1"/>
</dbReference>
<dbReference type="RefSeq" id="WP_126109856.1">
    <property type="nucleotide sequence ID" value="NZ_CP034465.1"/>
</dbReference>